<feature type="region of interest" description="Disordered" evidence="1">
    <location>
        <begin position="325"/>
        <end position="345"/>
    </location>
</feature>
<dbReference type="EMBL" id="NHYD01003397">
    <property type="protein sequence ID" value="PPQ78959.1"/>
    <property type="molecule type" value="Genomic_DNA"/>
</dbReference>
<evidence type="ECO:0000256" key="1">
    <source>
        <dbReference type="SAM" id="MobiDB-lite"/>
    </source>
</evidence>
<evidence type="ECO:0000313" key="3">
    <source>
        <dbReference type="Proteomes" id="UP000283269"/>
    </source>
</evidence>
<dbReference type="AlphaFoldDB" id="A0A409WKF1"/>
<dbReference type="Gene3D" id="1.20.1280.50">
    <property type="match status" value="1"/>
</dbReference>
<dbReference type="InterPro" id="IPR036047">
    <property type="entry name" value="F-box-like_dom_sf"/>
</dbReference>
<organism evidence="2 3">
    <name type="scientific">Psilocybe cyanescens</name>
    <dbReference type="NCBI Taxonomy" id="93625"/>
    <lineage>
        <taxon>Eukaryota</taxon>
        <taxon>Fungi</taxon>
        <taxon>Dikarya</taxon>
        <taxon>Basidiomycota</taxon>
        <taxon>Agaricomycotina</taxon>
        <taxon>Agaricomycetes</taxon>
        <taxon>Agaricomycetidae</taxon>
        <taxon>Agaricales</taxon>
        <taxon>Agaricineae</taxon>
        <taxon>Strophariaceae</taxon>
        <taxon>Psilocybe</taxon>
    </lineage>
</organism>
<evidence type="ECO:0000313" key="2">
    <source>
        <dbReference type="EMBL" id="PPQ78959.1"/>
    </source>
</evidence>
<dbReference type="STRING" id="93625.A0A409WKF1"/>
<dbReference type="InParanoid" id="A0A409WKF1"/>
<keyword evidence="3" id="KW-1185">Reference proteome</keyword>
<dbReference type="SUPFAM" id="SSF81383">
    <property type="entry name" value="F-box domain"/>
    <property type="match status" value="1"/>
</dbReference>
<accession>A0A409WKF1</accession>
<gene>
    <name evidence="2" type="ORF">CVT25_002288</name>
</gene>
<proteinExistence type="predicted"/>
<comment type="caution">
    <text evidence="2">The sequence shown here is derived from an EMBL/GenBank/DDBJ whole genome shotgun (WGS) entry which is preliminary data.</text>
</comment>
<sequence length="377" mass="42945">MARFTYIHSLPNELLEKIFKFGGQIPMPMDDQYPQRPLFTKVPLSALYPTSLSQVCIRWRGIVLQTPVLWSNLHISRTLESHRRLRSNIGRSLEWVSGYIARSGGLPLHITLDTTRLPPSEALCLIIPYSTRWRTFTLLVSHVGSLPPILPLLVSPRVPRLQTLAIASDIYREGIVCYDPLVPFFTTSTPQLSTIHLNGVYVAWNELPLANLLNLELHLTSRWPSFSLLGEMFGASPMLMRLVIQDDIASLLRHVNQPSSKPTIELPSLKHLEIQIYRVREEPADVVGLIGLFSMPSLETLSLKNIRAEEWTAVTHQYYIPDDLRDLNSPATPTTRRRSDRSMRQYRTQSFPFLSSLTVAYSASPKKPHPRRHSRTA</sequence>
<reference evidence="2 3" key="1">
    <citation type="journal article" date="2018" name="Evol. Lett.">
        <title>Horizontal gene cluster transfer increased hallucinogenic mushroom diversity.</title>
        <authorList>
            <person name="Reynolds H.T."/>
            <person name="Vijayakumar V."/>
            <person name="Gluck-Thaler E."/>
            <person name="Korotkin H.B."/>
            <person name="Matheny P.B."/>
            <person name="Slot J.C."/>
        </authorList>
    </citation>
    <scope>NUCLEOTIDE SEQUENCE [LARGE SCALE GENOMIC DNA]</scope>
    <source>
        <strain evidence="2 3">2631</strain>
    </source>
</reference>
<dbReference type="OrthoDB" id="3155440at2759"/>
<dbReference type="Proteomes" id="UP000283269">
    <property type="component" value="Unassembled WGS sequence"/>
</dbReference>
<name>A0A409WKF1_PSICY</name>
<protein>
    <submittedName>
        <fullName evidence="2">Uncharacterized protein</fullName>
    </submittedName>
</protein>